<protein>
    <submittedName>
        <fullName evidence="1">Uncharacterized protein</fullName>
    </submittedName>
</protein>
<accession>A0A3G8YMP2</accession>
<dbReference type="KEGG" id="dph:EHF33_06340"/>
<dbReference type="RefSeq" id="WP_124868969.1">
    <property type="nucleotide sequence ID" value="NZ_CP034183.1"/>
</dbReference>
<sequence>MAKVDSAALDLSWRSLEARLPLDELPTFHRAFLSWRGVEGAAEMPLRRVQQRVEAELNKWVQSGEASREGDDLLISRAALSGFSAAEPWLTPQPETQTQQPD</sequence>
<evidence type="ECO:0000313" key="2">
    <source>
        <dbReference type="Proteomes" id="UP000276417"/>
    </source>
</evidence>
<keyword evidence="2" id="KW-1185">Reference proteome</keyword>
<gene>
    <name evidence="1" type="ORF">EHF33_06340</name>
</gene>
<reference evidence="1 2" key="1">
    <citation type="submission" date="2018-11" db="EMBL/GenBank/DDBJ databases">
        <title>Deinococcus shelandsis sp. nov., isolated from South Shetland Islands soil of Antarctica.</title>
        <authorList>
            <person name="Tian J."/>
        </authorList>
    </citation>
    <scope>NUCLEOTIDE SEQUENCE [LARGE SCALE GENOMIC DNA]</scope>
    <source>
        <strain evidence="1 2">S14-83T</strain>
    </source>
</reference>
<dbReference type="Proteomes" id="UP000276417">
    <property type="component" value="Chromosome 1"/>
</dbReference>
<organism evidence="1 2">
    <name type="scientific">Deinococcus psychrotolerans</name>
    <dbReference type="NCBI Taxonomy" id="2489213"/>
    <lineage>
        <taxon>Bacteria</taxon>
        <taxon>Thermotogati</taxon>
        <taxon>Deinococcota</taxon>
        <taxon>Deinococci</taxon>
        <taxon>Deinococcales</taxon>
        <taxon>Deinococcaceae</taxon>
        <taxon>Deinococcus</taxon>
    </lineage>
</organism>
<dbReference type="EMBL" id="CP034183">
    <property type="protein sequence ID" value="AZI42416.1"/>
    <property type="molecule type" value="Genomic_DNA"/>
</dbReference>
<name>A0A3G8YMP2_9DEIO</name>
<dbReference type="AlphaFoldDB" id="A0A3G8YMP2"/>
<evidence type="ECO:0000313" key="1">
    <source>
        <dbReference type="EMBL" id="AZI42416.1"/>
    </source>
</evidence>
<proteinExistence type="predicted"/>
<dbReference type="OrthoDB" id="71110at2"/>